<keyword evidence="2" id="KW-1185">Reference proteome</keyword>
<name>A0A8S1MIS8_9CILI</name>
<dbReference type="Proteomes" id="UP000692954">
    <property type="component" value="Unassembled WGS sequence"/>
</dbReference>
<protein>
    <submittedName>
        <fullName evidence="1">Uncharacterized protein</fullName>
    </submittedName>
</protein>
<evidence type="ECO:0000313" key="1">
    <source>
        <dbReference type="EMBL" id="CAD8076626.1"/>
    </source>
</evidence>
<dbReference type="EMBL" id="CAJJDN010000035">
    <property type="protein sequence ID" value="CAD8076626.1"/>
    <property type="molecule type" value="Genomic_DNA"/>
</dbReference>
<sequence>MYYTYKQIFRQINDIMQDILINGYLLVRLIEENLPDRKNIINFLILKYLNWFQKEYLIIEQKIQSQLLAIIKHDKFRQLILNQLRILQANFQKLNHIFDSYCDDYNILYLFKKSKKQQFLIILNICQINKSSIQFIKNFMIQINLLHQSIYYTTIREQYLYQLLFITQNKFYYPFLLIASI</sequence>
<comment type="caution">
    <text evidence="1">The sequence shown here is derived from an EMBL/GenBank/DDBJ whole genome shotgun (WGS) entry which is preliminary data.</text>
</comment>
<dbReference type="AlphaFoldDB" id="A0A8S1MIS8"/>
<evidence type="ECO:0000313" key="2">
    <source>
        <dbReference type="Proteomes" id="UP000692954"/>
    </source>
</evidence>
<accession>A0A8S1MIS8</accession>
<proteinExistence type="predicted"/>
<reference evidence="1" key="1">
    <citation type="submission" date="2021-01" db="EMBL/GenBank/DDBJ databases">
        <authorList>
            <consortium name="Genoscope - CEA"/>
            <person name="William W."/>
        </authorList>
    </citation>
    <scope>NUCLEOTIDE SEQUENCE</scope>
</reference>
<gene>
    <name evidence="1" type="ORF">PSON_ATCC_30995.1.T0350065</name>
</gene>
<organism evidence="1 2">
    <name type="scientific">Paramecium sonneborni</name>
    <dbReference type="NCBI Taxonomy" id="65129"/>
    <lineage>
        <taxon>Eukaryota</taxon>
        <taxon>Sar</taxon>
        <taxon>Alveolata</taxon>
        <taxon>Ciliophora</taxon>
        <taxon>Intramacronucleata</taxon>
        <taxon>Oligohymenophorea</taxon>
        <taxon>Peniculida</taxon>
        <taxon>Parameciidae</taxon>
        <taxon>Paramecium</taxon>
    </lineage>
</organism>